<evidence type="ECO:0000256" key="1">
    <source>
        <dbReference type="SAM" id="MobiDB-lite"/>
    </source>
</evidence>
<proteinExistence type="predicted"/>
<evidence type="ECO:0000259" key="2">
    <source>
        <dbReference type="Pfam" id="PF03732"/>
    </source>
</evidence>
<accession>A0ABM4VM28</accession>
<dbReference type="InterPro" id="IPR005162">
    <property type="entry name" value="Retrotrans_gag_dom"/>
</dbReference>
<dbReference type="PANTHER" id="PTHR33223">
    <property type="entry name" value="CCHC-TYPE DOMAIN-CONTAINING PROTEIN"/>
    <property type="match status" value="1"/>
</dbReference>
<name>A0ABM4VM28_COFAR</name>
<organism evidence="3 4">
    <name type="scientific">Coffea arabica</name>
    <name type="common">Arabian coffee</name>
    <dbReference type="NCBI Taxonomy" id="13443"/>
    <lineage>
        <taxon>Eukaryota</taxon>
        <taxon>Viridiplantae</taxon>
        <taxon>Streptophyta</taxon>
        <taxon>Embryophyta</taxon>
        <taxon>Tracheophyta</taxon>
        <taxon>Spermatophyta</taxon>
        <taxon>Magnoliopsida</taxon>
        <taxon>eudicotyledons</taxon>
        <taxon>Gunneridae</taxon>
        <taxon>Pentapetalae</taxon>
        <taxon>asterids</taxon>
        <taxon>lamiids</taxon>
        <taxon>Gentianales</taxon>
        <taxon>Rubiaceae</taxon>
        <taxon>Ixoroideae</taxon>
        <taxon>Gardenieae complex</taxon>
        <taxon>Bertiereae - Coffeeae clade</taxon>
        <taxon>Coffeeae</taxon>
        <taxon>Coffea</taxon>
    </lineage>
</organism>
<dbReference type="Proteomes" id="UP001652660">
    <property type="component" value="Chromosome 9c"/>
</dbReference>
<protein>
    <recommendedName>
        <fullName evidence="2">Retrotransposon gag domain-containing protein</fullName>
    </recommendedName>
</protein>
<dbReference type="Pfam" id="PF03732">
    <property type="entry name" value="Retrotrans_gag"/>
    <property type="match status" value="1"/>
</dbReference>
<keyword evidence="3" id="KW-1185">Reference proteome</keyword>
<dbReference type="RefSeq" id="XP_071920582.1">
    <property type="nucleotide sequence ID" value="XM_072064481.1"/>
</dbReference>
<feature type="compositionally biased region" description="Basic and acidic residues" evidence="1">
    <location>
        <begin position="312"/>
        <end position="359"/>
    </location>
</feature>
<evidence type="ECO:0000313" key="4">
    <source>
        <dbReference type="RefSeq" id="XP_071920582.1"/>
    </source>
</evidence>
<dbReference type="GeneID" id="140014087"/>
<evidence type="ECO:0000313" key="3">
    <source>
        <dbReference type="Proteomes" id="UP001652660"/>
    </source>
</evidence>
<feature type="domain" description="Retrotransposon gag" evidence="2">
    <location>
        <begin position="58"/>
        <end position="146"/>
    </location>
</feature>
<sequence length="526" mass="59743">MRAPPFTDEINEERLPPNFKLPSINPYDDRGDPEDHIHVFISAFRLYCIPDPIICRAFLVFLQGTTRKWFWSLEPRSISILGELMERFLHRFVSFRPTTRTSAYLLNMQQNSGESLRSYVQRFNEESMQIPDPNEQVTIVTFTHGLVARVFNTGIHKKYPGTLYELWLKVEKGIQAEVLNRMKKEVQATRSGTDPKRKKESGLSEVGAIGGFQSPNRDRRNVFDQISTGKTSIPESDLTPLNTARSRVLYVMEQKNLGLVPSKMAGSRDKRNSNLYCLYHRDIGHKTEDCNDLKREIERLIKQGHWKQFIRQDRGYQRADSRRGDRGDRRREDRRGSSSSCRPREDPRETKKPPTDESSGHGLGYGPNIVGVINAIAGGPTGGNSQNSQKRTYWQANTEQAKPISRLSEVISYGPSDPVPAASSSLEALVIEILINNYIVKKVYVDPRSSVDVMYLRTFESLNLTREQLSAVRMPLVGFGGHVVYSEGVVTLTVTVGRYPRCRTIPVNFVGQNRFSLQLAHGPTHA</sequence>
<feature type="region of interest" description="Disordered" evidence="1">
    <location>
        <begin position="312"/>
        <end position="364"/>
    </location>
</feature>
<gene>
    <name evidence="4" type="primary">LOC140014087</name>
</gene>
<dbReference type="PANTHER" id="PTHR33223:SF10">
    <property type="entry name" value="AMINOTRANSFERASE-LIKE PLANT MOBILE DOMAIN-CONTAINING PROTEIN"/>
    <property type="match status" value="1"/>
</dbReference>
<reference evidence="4" key="1">
    <citation type="submission" date="2025-08" db="UniProtKB">
        <authorList>
            <consortium name="RefSeq"/>
        </authorList>
    </citation>
    <scope>IDENTIFICATION</scope>
    <source>
        <tissue evidence="4">Leaves</tissue>
    </source>
</reference>